<dbReference type="EMBL" id="JACSDY010000001">
    <property type="protein sequence ID" value="KAF7438621.1"/>
    <property type="molecule type" value="Genomic_DNA"/>
</dbReference>
<sequence>MSKKQMVNFMPTPTSAIQPSPPTLYSTLSKMNPGKSHARRQEYSRELYRVTANIFVNGNRLRLLRPLWPNVMPPDDSNVTTMLVGRYLQKQATEQESEGIIFLKAISSKVWDYMASLFGAPLTVFLIAFDRKIEEGEKRENKRRREQLPSFYAVTSKEVASCTSRTPRRYPLELPFIVPMLRVDSNLASSVRVNPSTPSGLQGFR</sequence>
<proteinExistence type="predicted"/>
<protein>
    <submittedName>
        <fullName evidence="1">Uncharacterized protein</fullName>
    </submittedName>
</protein>
<accession>A0A834UGD8</accession>
<gene>
    <name evidence="1" type="ORF">H0235_001012</name>
</gene>
<keyword evidence="2" id="KW-1185">Reference proteome</keyword>
<reference evidence="1" key="1">
    <citation type="journal article" date="2020" name="G3 (Bethesda)">
        <title>High-Quality Assemblies for Three Invasive Social Wasps from the &lt;i&gt;Vespula&lt;/i&gt; Genus.</title>
        <authorList>
            <person name="Harrop T.W.R."/>
            <person name="Guhlin J."/>
            <person name="McLaughlin G.M."/>
            <person name="Permina E."/>
            <person name="Stockwell P."/>
            <person name="Gilligan J."/>
            <person name="Le Lec M.F."/>
            <person name="Gruber M.A.M."/>
            <person name="Quinn O."/>
            <person name="Lovegrove M."/>
            <person name="Duncan E.J."/>
            <person name="Remnant E.J."/>
            <person name="Van Eeckhoven J."/>
            <person name="Graham B."/>
            <person name="Knapp R.A."/>
            <person name="Langford K.W."/>
            <person name="Kronenberg Z."/>
            <person name="Press M.O."/>
            <person name="Eacker S.M."/>
            <person name="Wilson-Rankin E.E."/>
            <person name="Purcell J."/>
            <person name="Lester P.J."/>
            <person name="Dearden P.K."/>
        </authorList>
    </citation>
    <scope>NUCLEOTIDE SEQUENCE</scope>
    <source>
        <strain evidence="1">Volc-1</strain>
    </source>
</reference>
<comment type="caution">
    <text evidence="1">The sequence shown here is derived from an EMBL/GenBank/DDBJ whole genome shotgun (WGS) entry which is preliminary data.</text>
</comment>
<name>A0A834UGD8_VESPE</name>
<organism evidence="1 2">
    <name type="scientific">Vespula pensylvanica</name>
    <name type="common">Western yellow jacket</name>
    <name type="synonym">Wasp</name>
    <dbReference type="NCBI Taxonomy" id="30213"/>
    <lineage>
        <taxon>Eukaryota</taxon>
        <taxon>Metazoa</taxon>
        <taxon>Ecdysozoa</taxon>
        <taxon>Arthropoda</taxon>
        <taxon>Hexapoda</taxon>
        <taxon>Insecta</taxon>
        <taxon>Pterygota</taxon>
        <taxon>Neoptera</taxon>
        <taxon>Endopterygota</taxon>
        <taxon>Hymenoptera</taxon>
        <taxon>Apocrita</taxon>
        <taxon>Aculeata</taxon>
        <taxon>Vespoidea</taxon>
        <taxon>Vespidae</taxon>
        <taxon>Vespinae</taxon>
        <taxon>Vespula</taxon>
    </lineage>
</organism>
<dbReference type="Proteomes" id="UP000600918">
    <property type="component" value="Unassembled WGS sequence"/>
</dbReference>
<evidence type="ECO:0000313" key="2">
    <source>
        <dbReference type="Proteomes" id="UP000600918"/>
    </source>
</evidence>
<evidence type="ECO:0000313" key="1">
    <source>
        <dbReference type="EMBL" id="KAF7438621.1"/>
    </source>
</evidence>
<dbReference type="AlphaFoldDB" id="A0A834UGD8"/>